<dbReference type="EMBL" id="SMBY01000002">
    <property type="protein sequence ID" value="TCV07780.1"/>
    <property type="molecule type" value="Genomic_DNA"/>
</dbReference>
<dbReference type="InterPro" id="IPR023758">
    <property type="entry name" value="tRNA-modifying_YgfZ"/>
</dbReference>
<accession>A0A4R3VQI1</accession>
<evidence type="ECO:0000313" key="7">
    <source>
        <dbReference type="Proteomes" id="UP000295433"/>
    </source>
</evidence>
<dbReference type="FunFam" id="2.40.30.160:FF:000001">
    <property type="entry name" value="tRNA-modifying protein YgfZ"/>
    <property type="match status" value="1"/>
</dbReference>
<sequence>MVNQLTAHQPSFASQPPLASAQLSATLISLDDWALVTLTGPDTVKYLQGQVTADVAALADNQHILCAHCDAKGKMWSNLRLFHHGEGFAFIERRNLRDNQLIELKKYAVFSKTTIAPDDSVVLLGAAGAGIREQLASVFATLPDAEQPVVQHEGATLLYFTHPAERFLLVLSSEQCASLLEQLNGHVSLNDSRQWLTLDIEAGYPIIDSVNSAQFIPQATNLQALNGISFSKGCYAGQEMVARAKYRGANKRALYWLAGQANQTPQAGDDLELQLGENWRRTGTVLAASQLQNGDVWVQAILNNDLDADSVLRVREDAESKLTIQPLPYDITD</sequence>
<dbReference type="NCBIfam" id="NF007110">
    <property type="entry name" value="PRK09559.1"/>
    <property type="match status" value="1"/>
</dbReference>
<gene>
    <name evidence="6" type="ORF">EDC54_102351</name>
</gene>
<keyword evidence="3 4" id="KW-0290">Folate-binding</keyword>
<dbReference type="PANTHER" id="PTHR22602:SF0">
    <property type="entry name" value="TRANSFERASE CAF17, MITOCHONDRIAL-RELATED"/>
    <property type="match status" value="1"/>
</dbReference>
<dbReference type="AlphaFoldDB" id="A0A4R3VQI1"/>
<dbReference type="InterPro" id="IPR048451">
    <property type="entry name" value="YgfZ_barrel"/>
</dbReference>
<dbReference type="Gene3D" id="3.30.70.1630">
    <property type="match status" value="1"/>
</dbReference>
<dbReference type="InterPro" id="IPR017703">
    <property type="entry name" value="YgfZ/GCV_T_CS"/>
</dbReference>
<evidence type="ECO:0000313" key="6">
    <source>
        <dbReference type="EMBL" id="TCV07780.1"/>
    </source>
</evidence>
<protein>
    <recommendedName>
        <fullName evidence="4">tRNA-modifying protein YgfZ</fullName>
    </recommendedName>
</protein>
<keyword evidence="7" id="KW-1185">Reference proteome</keyword>
<keyword evidence="1 4" id="KW-0963">Cytoplasm</keyword>
<comment type="function">
    <text evidence="4">Folate-binding protein involved in regulating the level of ATP-DnaA and in the modification of some tRNAs. It is probably a key factor in regulatory networks that act via tRNA modification, such as initiation of chromosomal replication.</text>
</comment>
<dbReference type="GO" id="GO:0009451">
    <property type="term" value="P:RNA modification"/>
    <property type="evidence" value="ECO:0007669"/>
    <property type="project" value="InterPro"/>
</dbReference>
<dbReference type="InterPro" id="IPR029043">
    <property type="entry name" value="GcvT/YgfZ_C"/>
</dbReference>
<feature type="binding site" evidence="4">
    <location>
        <position position="33"/>
    </location>
    <ligand>
        <name>folate</name>
        <dbReference type="ChEBI" id="CHEBI:62501"/>
    </ligand>
</feature>
<dbReference type="SUPFAM" id="SSF103025">
    <property type="entry name" value="Folate-binding domain"/>
    <property type="match status" value="1"/>
</dbReference>
<dbReference type="FunFam" id="3.30.70.1400:FF:000002">
    <property type="entry name" value="tRNA-modifying protein YgfZ"/>
    <property type="match status" value="1"/>
</dbReference>
<dbReference type="Gene3D" id="2.40.30.160">
    <property type="match status" value="1"/>
</dbReference>
<comment type="caution">
    <text evidence="6">The sequence shown here is derived from an EMBL/GenBank/DDBJ whole genome shotgun (WGS) entry which is preliminary data.</text>
</comment>
<dbReference type="Pfam" id="PF21130">
    <property type="entry name" value="YgfZ_barrel"/>
    <property type="match status" value="1"/>
</dbReference>
<organism evidence="6 7">
    <name type="scientific">Samsonia erythrinae</name>
    <dbReference type="NCBI Taxonomy" id="160434"/>
    <lineage>
        <taxon>Bacteria</taxon>
        <taxon>Pseudomonadati</taxon>
        <taxon>Pseudomonadota</taxon>
        <taxon>Gammaproteobacteria</taxon>
        <taxon>Enterobacterales</taxon>
        <taxon>Pectobacteriaceae</taxon>
        <taxon>Samsonia</taxon>
    </lineage>
</organism>
<dbReference type="NCBIfam" id="TIGR03317">
    <property type="entry name" value="ygfZ_signature"/>
    <property type="match status" value="1"/>
</dbReference>
<dbReference type="GO" id="GO:0016226">
    <property type="term" value="P:iron-sulfur cluster assembly"/>
    <property type="evidence" value="ECO:0007669"/>
    <property type="project" value="TreeGrafter"/>
</dbReference>
<keyword evidence="2 4" id="KW-0819">tRNA processing</keyword>
<dbReference type="RefSeq" id="WP_132454277.1">
    <property type="nucleotide sequence ID" value="NZ_JAWIZJ010000002.1"/>
</dbReference>
<feature type="binding site" evidence="4">
    <location>
        <position position="195"/>
    </location>
    <ligand>
        <name>folate</name>
        <dbReference type="ChEBI" id="CHEBI:62501"/>
    </ligand>
</feature>
<name>A0A4R3VQI1_9GAMM</name>
<evidence type="ECO:0000259" key="5">
    <source>
        <dbReference type="Pfam" id="PF21130"/>
    </source>
</evidence>
<evidence type="ECO:0000256" key="4">
    <source>
        <dbReference type="HAMAP-Rule" id="MF_01175"/>
    </source>
</evidence>
<dbReference type="Gene3D" id="3.30.70.1400">
    <property type="entry name" value="Aminomethyltransferase beta-barrel domains"/>
    <property type="match status" value="1"/>
</dbReference>
<dbReference type="SUPFAM" id="SSF101790">
    <property type="entry name" value="Aminomethyltransferase beta-barrel domain"/>
    <property type="match status" value="1"/>
</dbReference>
<dbReference type="PANTHER" id="PTHR22602">
    <property type="entry name" value="TRANSFERASE CAF17, MITOCHONDRIAL-RELATED"/>
    <property type="match status" value="1"/>
</dbReference>
<comment type="similarity">
    <text evidence="4">Belongs to the tRNA-modifying YgfZ family.</text>
</comment>
<proteinExistence type="inferred from homology"/>
<dbReference type="OrthoDB" id="9796287at2"/>
<reference evidence="6 7" key="1">
    <citation type="submission" date="2019-03" db="EMBL/GenBank/DDBJ databases">
        <title>Genomic Encyclopedia of Type Strains, Phase IV (KMG-IV): sequencing the most valuable type-strain genomes for metagenomic binning, comparative biology and taxonomic classification.</title>
        <authorList>
            <person name="Goeker M."/>
        </authorList>
    </citation>
    <scope>NUCLEOTIDE SEQUENCE [LARGE SCALE GENOMIC DNA]</scope>
    <source>
        <strain evidence="6 7">DSM 16730</strain>
    </source>
</reference>
<evidence type="ECO:0000256" key="3">
    <source>
        <dbReference type="ARBA" id="ARBA00022954"/>
    </source>
</evidence>
<dbReference type="Proteomes" id="UP000295433">
    <property type="component" value="Unassembled WGS sequence"/>
</dbReference>
<feature type="domain" description="tRNA-modifying protein YgfZ-like beta-barrel" evidence="5">
    <location>
        <begin position="250"/>
        <end position="317"/>
    </location>
</feature>
<evidence type="ECO:0000256" key="2">
    <source>
        <dbReference type="ARBA" id="ARBA00022694"/>
    </source>
</evidence>
<dbReference type="GO" id="GO:0008033">
    <property type="term" value="P:tRNA processing"/>
    <property type="evidence" value="ECO:0007669"/>
    <property type="project" value="UniProtKB-UniRule"/>
</dbReference>
<comment type="subcellular location">
    <subcellularLocation>
        <location evidence="4">Cytoplasm</location>
    </subcellularLocation>
</comment>
<dbReference type="GO" id="GO:0005737">
    <property type="term" value="C:cytoplasm"/>
    <property type="evidence" value="ECO:0007669"/>
    <property type="project" value="UniProtKB-SubCell"/>
</dbReference>
<dbReference type="HAMAP" id="MF_01175">
    <property type="entry name" value="tRNA_modifying_YgfZ"/>
    <property type="match status" value="1"/>
</dbReference>
<dbReference type="InterPro" id="IPR045179">
    <property type="entry name" value="YgfZ/GcvT"/>
</dbReference>
<evidence type="ECO:0000256" key="1">
    <source>
        <dbReference type="ARBA" id="ARBA00022490"/>
    </source>
</evidence>
<dbReference type="GO" id="GO:0005542">
    <property type="term" value="F:folic acid binding"/>
    <property type="evidence" value="ECO:0007669"/>
    <property type="project" value="UniProtKB-UniRule"/>
</dbReference>